<dbReference type="PATRIC" id="fig|1217710.3.peg.73"/>
<evidence type="ECO:0000313" key="2">
    <source>
        <dbReference type="Proteomes" id="UP000013070"/>
    </source>
</evidence>
<gene>
    <name evidence="1" type="ORF">F969_00084</name>
</gene>
<accession>N8VLX3</accession>
<dbReference type="AlphaFoldDB" id="N8VLX3"/>
<dbReference type="EMBL" id="APPE01000008">
    <property type="protein sequence ID" value="ENV00907.1"/>
    <property type="molecule type" value="Genomic_DNA"/>
</dbReference>
<comment type="caution">
    <text evidence="1">The sequence shown here is derived from an EMBL/GenBank/DDBJ whole genome shotgun (WGS) entry which is preliminary data.</text>
</comment>
<keyword evidence="2" id="KW-1185">Reference proteome</keyword>
<protein>
    <submittedName>
        <fullName evidence="1">Uncharacterized protein</fullName>
    </submittedName>
</protein>
<reference evidence="1 2" key="1">
    <citation type="submission" date="2013-02" db="EMBL/GenBank/DDBJ databases">
        <title>The Genome Sequence of Acinetobacter sp. NIPH 899.</title>
        <authorList>
            <consortium name="The Broad Institute Genome Sequencing Platform"/>
            <consortium name="The Broad Institute Genome Sequencing Center for Infectious Disease"/>
            <person name="Cerqueira G."/>
            <person name="Feldgarden M."/>
            <person name="Courvalin P."/>
            <person name="Perichon B."/>
            <person name="Grillot-Courvalin C."/>
            <person name="Clermont D."/>
            <person name="Rocha E."/>
            <person name="Yoon E.-J."/>
            <person name="Nemec A."/>
            <person name="Walker B."/>
            <person name="Young S.K."/>
            <person name="Zeng Q."/>
            <person name="Gargeya S."/>
            <person name="Fitzgerald M."/>
            <person name="Haas B."/>
            <person name="Abouelleil A."/>
            <person name="Alvarado L."/>
            <person name="Arachchi H.M."/>
            <person name="Berlin A.M."/>
            <person name="Chapman S.B."/>
            <person name="Dewar J."/>
            <person name="Goldberg J."/>
            <person name="Griggs A."/>
            <person name="Gujja S."/>
            <person name="Hansen M."/>
            <person name="Howarth C."/>
            <person name="Imamovic A."/>
            <person name="Larimer J."/>
            <person name="McCowan C."/>
            <person name="Murphy C."/>
            <person name="Neiman D."/>
            <person name="Pearson M."/>
            <person name="Priest M."/>
            <person name="Roberts A."/>
            <person name="Saif S."/>
            <person name="Shea T."/>
            <person name="Sisk P."/>
            <person name="Sykes S."/>
            <person name="Wortman J."/>
            <person name="Nusbaum C."/>
            <person name="Birren B."/>
        </authorList>
    </citation>
    <scope>NUCLEOTIDE SEQUENCE [LARGE SCALE GENOMIC DNA]</scope>
    <source>
        <strain evidence="1 2">NIPH 899</strain>
    </source>
</reference>
<evidence type="ECO:0000313" key="1">
    <source>
        <dbReference type="EMBL" id="ENV00907.1"/>
    </source>
</evidence>
<dbReference type="RefSeq" id="WP_004788321.1">
    <property type="nucleotide sequence ID" value="NZ_KB849415.1"/>
</dbReference>
<sequence>MRRLTGKKRSFIDGVLEGLKPIESAKLAGYAYPRQSSRYLLQDSQVQFYLKRAGYSVDNIEGIDAEKVKDFKNKLIILTDEQISKIIQNSNDPKLFLIQFLNNDLVDKETQVRIAAKLLPFYHAKKPPIKRFV</sequence>
<name>N8VLX3_9GAMM</name>
<proteinExistence type="predicted"/>
<dbReference type="Proteomes" id="UP000013070">
    <property type="component" value="Unassembled WGS sequence"/>
</dbReference>
<dbReference type="HOGENOM" id="CLU_1902153_0_0_6"/>
<organism evidence="1 2">
    <name type="scientific">Acinetobacter variabilis</name>
    <dbReference type="NCBI Taxonomy" id="70346"/>
    <lineage>
        <taxon>Bacteria</taxon>
        <taxon>Pseudomonadati</taxon>
        <taxon>Pseudomonadota</taxon>
        <taxon>Gammaproteobacteria</taxon>
        <taxon>Moraxellales</taxon>
        <taxon>Moraxellaceae</taxon>
        <taxon>Acinetobacter</taxon>
    </lineage>
</organism>